<protein>
    <submittedName>
        <fullName evidence="3">Uncharacterized protein</fullName>
    </submittedName>
</protein>
<accession>A0ABP7A8Q3</accession>
<sequence>MSDMSTTEPRHLSDEPAEPRPPRAVAPTPKQVAHHLVLGLLLLLQLGQGHPTWASALFIAALLFVAYALSTDVRDYRATRKAG</sequence>
<name>A0ABP7A8Q3_9ACTN</name>
<evidence type="ECO:0000313" key="4">
    <source>
        <dbReference type="Proteomes" id="UP001501074"/>
    </source>
</evidence>
<feature type="compositionally biased region" description="Basic and acidic residues" evidence="1">
    <location>
        <begin position="8"/>
        <end position="21"/>
    </location>
</feature>
<organism evidence="3 4">
    <name type="scientific">Kineosporia mesophila</name>
    <dbReference type="NCBI Taxonomy" id="566012"/>
    <lineage>
        <taxon>Bacteria</taxon>
        <taxon>Bacillati</taxon>
        <taxon>Actinomycetota</taxon>
        <taxon>Actinomycetes</taxon>
        <taxon>Kineosporiales</taxon>
        <taxon>Kineosporiaceae</taxon>
        <taxon>Kineosporia</taxon>
    </lineage>
</organism>
<keyword evidence="4" id="KW-1185">Reference proteome</keyword>
<keyword evidence="2" id="KW-0812">Transmembrane</keyword>
<feature type="region of interest" description="Disordered" evidence="1">
    <location>
        <begin position="1"/>
        <end position="28"/>
    </location>
</feature>
<comment type="caution">
    <text evidence="3">The sequence shown here is derived from an EMBL/GenBank/DDBJ whole genome shotgun (WGS) entry which is preliminary data.</text>
</comment>
<keyword evidence="2" id="KW-1133">Transmembrane helix</keyword>
<keyword evidence="2" id="KW-0472">Membrane</keyword>
<proteinExistence type="predicted"/>
<dbReference type="EMBL" id="BAAAZO010000010">
    <property type="protein sequence ID" value="GAA3627198.1"/>
    <property type="molecule type" value="Genomic_DNA"/>
</dbReference>
<feature type="transmembrane region" description="Helical" evidence="2">
    <location>
        <begin position="52"/>
        <end position="70"/>
    </location>
</feature>
<gene>
    <name evidence="3" type="ORF">GCM10022223_50620</name>
</gene>
<evidence type="ECO:0000313" key="3">
    <source>
        <dbReference type="EMBL" id="GAA3627198.1"/>
    </source>
</evidence>
<dbReference type="Proteomes" id="UP001501074">
    <property type="component" value="Unassembled WGS sequence"/>
</dbReference>
<evidence type="ECO:0000256" key="2">
    <source>
        <dbReference type="SAM" id="Phobius"/>
    </source>
</evidence>
<evidence type="ECO:0000256" key="1">
    <source>
        <dbReference type="SAM" id="MobiDB-lite"/>
    </source>
</evidence>
<reference evidence="4" key="1">
    <citation type="journal article" date="2019" name="Int. J. Syst. Evol. Microbiol.">
        <title>The Global Catalogue of Microorganisms (GCM) 10K type strain sequencing project: providing services to taxonomists for standard genome sequencing and annotation.</title>
        <authorList>
            <consortium name="The Broad Institute Genomics Platform"/>
            <consortium name="The Broad Institute Genome Sequencing Center for Infectious Disease"/>
            <person name="Wu L."/>
            <person name="Ma J."/>
        </authorList>
    </citation>
    <scope>NUCLEOTIDE SEQUENCE [LARGE SCALE GENOMIC DNA]</scope>
    <source>
        <strain evidence="4">JCM 16902</strain>
    </source>
</reference>